<organism evidence="1 2">
    <name type="scientific">Marininema mesophilum</name>
    <dbReference type="NCBI Taxonomy" id="1048340"/>
    <lineage>
        <taxon>Bacteria</taxon>
        <taxon>Bacillati</taxon>
        <taxon>Bacillota</taxon>
        <taxon>Bacilli</taxon>
        <taxon>Bacillales</taxon>
        <taxon>Thermoactinomycetaceae</taxon>
        <taxon>Marininema</taxon>
    </lineage>
</organism>
<dbReference type="AlphaFoldDB" id="A0A1H2THS4"/>
<reference evidence="1 2" key="1">
    <citation type="submission" date="2016-10" db="EMBL/GenBank/DDBJ databases">
        <authorList>
            <person name="de Groot N.N."/>
        </authorList>
    </citation>
    <scope>NUCLEOTIDE SEQUENCE [LARGE SCALE GENOMIC DNA]</scope>
    <source>
        <strain evidence="1 2">DSM 45610</strain>
    </source>
</reference>
<protein>
    <submittedName>
        <fullName evidence="1">Uncharacterized protein</fullName>
    </submittedName>
</protein>
<accession>A0A1H2THS4</accession>
<name>A0A1H2THS4_9BACL</name>
<gene>
    <name evidence="1" type="ORF">SAMN05444487_103134</name>
</gene>
<evidence type="ECO:0000313" key="1">
    <source>
        <dbReference type="EMBL" id="SDW43215.1"/>
    </source>
</evidence>
<proteinExistence type="predicted"/>
<evidence type="ECO:0000313" key="2">
    <source>
        <dbReference type="Proteomes" id="UP000198534"/>
    </source>
</evidence>
<keyword evidence="2" id="KW-1185">Reference proteome</keyword>
<dbReference type="EMBL" id="FNNQ01000003">
    <property type="protein sequence ID" value="SDW43215.1"/>
    <property type="molecule type" value="Genomic_DNA"/>
</dbReference>
<dbReference type="Proteomes" id="UP000198534">
    <property type="component" value="Unassembled WGS sequence"/>
</dbReference>
<sequence>MRQSPSKAPERVWNNVPFDGYLIAGGNKTIPIYYKNIVINNTSDNTLRVD</sequence>